<dbReference type="RefSeq" id="WP_096326789.1">
    <property type="nucleotide sequence ID" value="NZ_FOMX01000103.1"/>
</dbReference>
<accession>A0A1I2J050</accession>
<sequence length="94" mass="10003">MLITSMFVSALSVFLPIQADTVSQGGEIVEIGNAPQTPNNGPITPPGVIFPNLGQCIATLQEKKCSGLTGTDRAICNIAQQNYCFELFDLGFEP</sequence>
<gene>
    <name evidence="2" type="ORF">SAMN02745121_09088</name>
</gene>
<dbReference type="EMBL" id="FOMX01000103">
    <property type="protein sequence ID" value="SFF47368.1"/>
    <property type="molecule type" value="Genomic_DNA"/>
</dbReference>
<protein>
    <submittedName>
        <fullName evidence="2">Uncharacterized protein</fullName>
    </submittedName>
</protein>
<reference evidence="3" key="1">
    <citation type="submission" date="2016-10" db="EMBL/GenBank/DDBJ databases">
        <authorList>
            <person name="Varghese N."/>
            <person name="Submissions S."/>
        </authorList>
    </citation>
    <scope>NUCLEOTIDE SEQUENCE [LARGE SCALE GENOMIC DNA]</scope>
    <source>
        <strain evidence="3">ATCC 25963</strain>
    </source>
</reference>
<keyword evidence="3" id="KW-1185">Reference proteome</keyword>
<evidence type="ECO:0000256" key="1">
    <source>
        <dbReference type="SAM" id="SignalP"/>
    </source>
</evidence>
<keyword evidence="1" id="KW-0732">Signal</keyword>
<evidence type="ECO:0000313" key="2">
    <source>
        <dbReference type="EMBL" id="SFF47368.1"/>
    </source>
</evidence>
<name>A0A1I2J050_9BACT</name>
<feature type="chain" id="PRO_5011458540" evidence="1">
    <location>
        <begin position="20"/>
        <end position="94"/>
    </location>
</feature>
<proteinExistence type="predicted"/>
<evidence type="ECO:0000313" key="3">
    <source>
        <dbReference type="Proteomes" id="UP000199400"/>
    </source>
</evidence>
<feature type="signal peptide" evidence="1">
    <location>
        <begin position="1"/>
        <end position="19"/>
    </location>
</feature>
<dbReference type="Proteomes" id="UP000199400">
    <property type="component" value="Unassembled WGS sequence"/>
</dbReference>
<organism evidence="2 3">
    <name type="scientific">Nannocystis exedens</name>
    <dbReference type="NCBI Taxonomy" id="54"/>
    <lineage>
        <taxon>Bacteria</taxon>
        <taxon>Pseudomonadati</taxon>
        <taxon>Myxococcota</taxon>
        <taxon>Polyangia</taxon>
        <taxon>Nannocystales</taxon>
        <taxon>Nannocystaceae</taxon>
        <taxon>Nannocystis</taxon>
    </lineage>
</organism>
<dbReference type="AlphaFoldDB" id="A0A1I2J050"/>